<gene>
    <name evidence="1" type="ORF">ACFPN2_21575</name>
</gene>
<dbReference type="Pfam" id="PF06067">
    <property type="entry name" value="DUF932"/>
    <property type="match status" value="1"/>
</dbReference>
<keyword evidence="2" id="KW-1185">Reference proteome</keyword>
<comment type="caution">
    <text evidence="1">The sequence shown here is derived from an EMBL/GenBank/DDBJ whole genome shotgun (WGS) entry which is preliminary data.</text>
</comment>
<name>A0ABV8SW11_9GAMM</name>
<dbReference type="EMBL" id="JBHSDU010000010">
    <property type="protein sequence ID" value="MFC4311691.1"/>
    <property type="molecule type" value="Genomic_DNA"/>
</dbReference>
<organism evidence="1 2">
    <name type="scientific">Steroidobacter flavus</name>
    <dbReference type="NCBI Taxonomy" id="1842136"/>
    <lineage>
        <taxon>Bacteria</taxon>
        <taxon>Pseudomonadati</taxon>
        <taxon>Pseudomonadota</taxon>
        <taxon>Gammaproteobacteria</taxon>
        <taxon>Steroidobacterales</taxon>
        <taxon>Steroidobacteraceae</taxon>
        <taxon>Steroidobacter</taxon>
    </lineage>
</organism>
<dbReference type="Proteomes" id="UP001595904">
    <property type="component" value="Unassembled WGS sequence"/>
</dbReference>
<dbReference type="InterPro" id="IPR026325">
    <property type="entry name" value="DUF932"/>
</dbReference>
<reference evidence="2" key="1">
    <citation type="journal article" date="2019" name="Int. J. Syst. Evol. Microbiol.">
        <title>The Global Catalogue of Microorganisms (GCM) 10K type strain sequencing project: providing services to taxonomists for standard genome sequencing and annotation.</title>
        <authorList>
            <consortium name="The Broad Institute Genomics Platform"/>
            <consortium name="The Broad Institute Genome Sequencing Center for Infectious Disease"/>
            <person name="Wu L."/>
            <person name="Ma J."/>
        </authorList>
    </citation>
    <scope>NUCLEOTIDE SEQUENCE [LARGE SCALE GENOMIC DNA]</scope>
    <source>
        <strain evidence="2">CGMCC 1.10759</strain>
    </source>
</reference>
<evidence type="ECO:0000313" key="1">
    <source>
        <dbReference type="EMBL" id="MFC4311691.1"/>
    </source>
</evidence>
<dbReference type="RefSeq" id="WP_380600452.1">
    <property type="nucleotide sequence ID" value="NZ_JBHSDU010000010.1"/>
</dbReference>
<proteinExistence type="predicted"/>
<evidence type="ECO:0000313" key="2">
    <source>
        <dbReference type="Proteomes" id="UP001595904"/>
    </source>
</evidence>
<accession>A0ABV8SW11</accession>
<protein>
    <submittedName>
        <fullName evidence="1">DUF932 domain-containing protein</fullName>
    </submittedName>
</protein>
<sequence length="276" mass="30290">MDTSKGLMGQHAKFADAFEAEMTPQQLRTLTPAVYASAPHAKMSARYAFVPTAQVIETMNQAGFCVVEARQSQARTREPATAAHALRFRRRRTEVLVNEVIPEILVLNSHDGSTSYHVRIALYRALCGNGLIVGDGAFPVWKVPHRGTVAAQILEAALGLSERFGELGQTIEAMRGTLLSVPQRLAFAADALSLRYPGEVAGVAVAPADLLKAKRREDEGCDLWRTLNVVQEHLLRGGVSRRTPTNRRVTTKGIRAVREDVRLNVGLWDRAMLDVA</sequence>